<keyword evidence="2" id="KW-1185">Reference proteome</keyword>
<proteinExistence type="predicted"/>
<dbReference type="Proteomes" id="UP001202961">
    <property type="component" value="Unassembled WGS sequence"/>
</dbReference>
<dbReference type="SUPFAM" id="SSF158682">
    <property type="entry name" value="TerB-like"/>
    <property type="match status" value="1"/>
</dbReference>
<gene>
    <name evidence="1" type="ORF">NB063_14515</name>
</gene>
<dbReference type="InterPro" id="IPR029024">
    <property type="entry name" value="TerB-like"/>
</dbReference>
<name>A0ABT0U4M9_9BACT</name>
<evidence type="ECO:0000313" key="1">
    <source>
        <dbReference type="EMBL" id="MCM2371820.1"/>
    </source>
</evidence>
<organism evidence="1 2">
    <name type="scientific">Aporhodopirellula aestuarii</name>
    <dbReference type="NCBI Taxonomy" id="2950107"/>
    <lineage>
        <taxon>Bacteria</taxon>
        <taxon>Pseudomonadati</taxon>
        <taxon>Planctomycetota</taxon>
        <taxon>Planctomycetia</taxon>
        <taxon>Pirellulales</taxon>
        <taxon>Pirellulaceae</taxon>
        <taxon>Aporhodopirellula</taxon>
    </lineage>
</organism>
<dbReference type="EMBL" id="JAMQBK010000039">
    <property type="protein sequence ID" value="MCM2371820.1"/>
    <property type="molecule type" value="Genomic_DNA"/>
</dbReference>
<protein>
    <submittedName>
        <fullName evidence="1">Zinc ribbon domain-containing protein</fullName>
    </submittedName>
</protein>
<evidence type="ECO:0000313" key="2">
    <source>
        <dbReference type="Proteomes" id="UP001202961"/>
    </source>
</evidence>
<accession>A0ABT0U4M9</accession>
<dbReference type="RefSeq" id="WP_250929455.1">
    <property type="nucleotide sequence ID" value="NZ_JAMQBK010000039.1"/>
</dbReference>
<comment type="caution">
    <text evidence="1">The sequence shown here is derived from an EMBL/GenBank/DDBJ whole genome shotgun (WGS) entry which is preliminary data.</text>
</comment>
<sequence length="206" mass="23490">MNLTRTRERGDFYCPTCGATQSYRLRARRPFLTLYLIPTVPIGAPELFVQCDHCRSSWDETVLQMDRAAHELVQEEKFRDEAIRSAVLMTLVDDVISEPEIESLLSLSAVLFDRPIDREELGRLCSIARQAGIQVNNYVLTVSKRWTMQQRLLALQGMFLAATAAEEEDGLSKKKLATLRSMRDLLELTDQEFETAIDDALNYNIA</sequence>
<reference evidence="1 2" key="1">
    <citation type="journal article" date="2022" name="Syst. Appl. Microbiol.">
        <title>Rhodopirellula aestuarii sp. nov., a novel member of the genus Rhodopirellula isolated from brackish sediments collected in the Tagus River estuary, Portugal.</title>
        <authorList>
            <person name="Vitorino I.R."/>
            <person name="Klimek D."/>
            <person name="Calusinska M."/>
            <person name="Lobo-da-Cunha A."/>
            <person name="Vasconcelos V."/>
            <person name="Lage O.M."/>
        </authorList>
    </citation>
    <scope>NUCLEOTIDE SEQUENCE [LARGE SCALE GENOMIC DNA]</scope>
    <source>
        <strain evidence="1 2">ICT_H3.1</strain>
    </source>
</reference>